<dbReference type="InterPro" id="IPR050116">
    <property type="entry name" value="DNA_polymerase-Y"/>
</dbReference>
<feature type="region of interest" description="Disordered" evidence="1">
    <location>
        <begin position="1"/>
        <end position="20"/>
    </location>
</feature>
<sequence length="164" mass="17391">MTGGTPVAGETLPGAGGGDDDADRVVCHVDMDCFYASCERLRRPDLAGEPVVVGMGYEPGESIGAVATASYEAREFGVESAMPISEALELLPRRADADPDDPDAPDPEETGRYLPVDLDFYEDVASEVKEVLRDCADTRREVSIDEAYLDATDRTSWAVAGGGG</sequence>
<reference evidence="3 4" key="1">
    <citation type="submission" date="2017-04" db="EMBL/GenBank/DDBJ databases">
        <title>MLSA of the genus Halorubrum.</title>
        <authorList>
            <person name="De La Haba R."/>
            <person name="Sanchez-Porro C."/>
            <person name="Infante-Dominguez C."/>
            <person name="Ventosa A."/>
        </authorList>
    </citation>
    <scope>NUCLEOTIDE SEQUENCE [LARGE SCALE GENOMIC DNA]</scope>
    <source>
        <strain evidence="3 4">DSM 17463</strain>
    </source>
</reference>
<evidence type="ECO:0000256" key="1">
    <source>
        <dbReference type="SAM" id="MobiDB-lite"/>
    </source>
</evidence>
<dbReference type="SUPFAM" id="SSF56672">
    <property type="entry name" value="DNA/RNA polymerases"/>
    <property type="match status" value="1"/>
</dbReference>
<dbReference type="Pfam" id="PF00817">
    <property type="entry name" value="IMS"/>
    <property type="match status" value="1"/>
</dbReference>
<feature type="non-terminal residue" evidence="3">
    <location>
        <position position="164"/>
    </location>
</feature>
<dbReference type="GO" id="GO:0003887">
    <property type="term" value="F:DNA-directed DNA polymerase activity"/>
    <property type="evidence" value="ECO:0007669"/>
    <property type="project" value="TreeGrafter"/>
</dbReference>
<dbReference type="GO" id="GO:0042276">
    <property type="term" value="P:error-prone translesion synthesis"/>
    <property type="evidence" value="ECO:0007669"/>
    <property type="project" value="TreeGrafter"/>
</dbReference>
<feature type="compositionally biased region" description="Acidic residues" evidence="1">
    <location>
        <begin position="98"/>
        <end position="108"/>
    </location>
</feature>
<organism evidence="3 4">
    <name type="scientific">Halorubrum ezzemoulense DSM 17463</name>
    <dbReference type="NCBI Taxonomy" id="1121945"/>
    <lineage>
        <taxon>Archaea</taxon>
        <taxon>Methanobacteriati</taxon>
        <taxon>Methanobacteriota</taxon>
        <taxon>Stenosarchaea group</taxon>
        <taxon>Halobacteria</taxon>
        <taxon>Halobacteriales</taxon>
        <taxon>Haloferacaceae</taxon>
        <taxon>Halorubrum</taxon>
    </lineage>
</organism>
<feature type="region of interest" description="Disordered" evidence="1">
    <location>
        <begin position="91"/>
        <end position="113"/>
    </location>
</feature>
<dbReference type="PANTHER" id="PTHR11076">
    <property type="entry name" value="DNA REPAIR POLYMERASE UMUC / TRANSFERASE FAMILY MEMBER"/>
    <property type="match status" value="1"/>
</dbReference>
<dbReference type="Gene3D" id="3.30.70.270">
    <property type="match status" value="1"/>
</dbReference>
<dbReference type="Gene3D" id="3.40.1170.60">
    <property type="match status" value="1"/>
</dbReference>
<dbReference type="PROSITE" id="PS50173">
    <property type="entry name" value="UMUC"/>
    <property type="match status" value="1"/>
</dbReference>
<evidence type="ECO:0000313" key="3">
    <source>
        <dbReference type="EMBL" id="OSO98424.1"/>
    </source>
</evidence>
<dbReference type="InterPro" id="IPR043128">
    <property type="entry name" value="Rev_trsase/Diguanyl_cyclase"/>
</dbReference>
<evidence type="ECO:0000313" key="4">
    <source>
        <dbReference type="Proteomes" id="UP000193587"/>
    </source>
</evidence>
<comment type="caution">
    <text evidence="3">The sequence shown here is derived from an EMBL/GenBank/DDBJ whole genome shotgun (WGS) entry which is preliminary data.</text>
</comment>
<evidence type="ECO:0000259" key="2">
    <source>
        <dbReference type="PROSITE" id="PS50173"/>
    </source>
</evidence>
<dbReference type="AlphaFoldDB" id="A0A1X4GLE4"/>
<gene>
    <name evidence="3" type="ORF">B9H04_10730</name>
</gene>
<feature type="domain" description="UmuC" evidence="2">
    <location>
        <begin position="26"/>
        <end position="153"/>
    </location>
</feature>
<dbReference type="PANTHER" id="PTHR11076:SF33">
    <property type="entry name" value="DNA POLYMERASE KAPPA"/>
    <property type="match status" value="1"/>
</dbReference>
<proteinExistence type="predicted"/>
<dbReference type="EMBL" id="NEDJ01000036">
    <property type="protein sequence ID" value="OSO98424.1"/>
    <property type="molecule type" value="Genomic_DNA"/>
</dbReference>
<protein>
    <submittedName>
        <fullName evidence="3">DNA polymerase IV</fullName>
    </submittedName>
</protein>
<dbReference type="GO" id="GO:0006281">
    <property type="term" value="P:DNA repair"/>
    <property type="evidence" value="ECO:0007669"/>
    <property type="project" value="InterPro"/>
</dbReference>
<accession>A0A1X4GLE4</accession>
<dbReference type="InterPro" id="IPR001126">
    <property type="entry name" value="UmuC"/>
</dbReference>
<dbReference type="Proteomes" id="UP000193587">
    <property type="component" value="Unassembled WGS sequence"/>
</dbReference>
<dbReference type="InterPro" id="IPR043502">
    <property type="entry name" value="DNA/RNA_pol_sf"/>
</dbReference>
<name>A0A1X4GLE4_HALEZ</name>